<dbReference type="GO" id="GO:0010468">
    <property type="term" value="P:regulation of gene expression"/>
    <property type="evidence" value="ECO:0007669"/>
    <property type="project" value="TreeGrafter"/>
</dbReference>
<evidence type="ECO:0000256" key="3">
    <source>
        <dbReference type="ARBA" id="ARBA00022552"/>
    </source>
</evidence>
<evidence type="ECO:0000256" key="5">
    <source>
        <dbReference type="ARBA" id="ARBA00022722"/>
    </source>
</evidence>
<dbReference type="GO" id="GO:0008033">
    <property type="term" value="P:tRNA processing"/>
    <property type="evidence" value="ECO:0007669"/>
    <property type="project" value="UniProtKB-KW"/>
</dbReference>
<feature type="domain" description="DRBM" evidence="10">
    <location>
        <begin position="188"/>
        <end position="257"/>
    </location>
</feature>
<evidence type="ECO:0000256" key="2">
    <source>
        <dbReference type="ARBA" id="ARBA00010183"/>
    </source>
</evidence>
<dbReference type="GO" id="GO:0003725">
    <property type="term" value="F:double-stranded RNA binding"/>
    <property type="evidence" value="ECO:0007669"/>
    <property type="project" value="TreeGrafter"/>
</dbReference>
<comment type="subcellular location">
    <subcellularLocation>
        <location evidence="9">Cytoplasm</location>
    </subcellularLocation>
</comment>
<feature type="domain" description="RNase III" evidence="11">
    <location>
        <begin position="30"/>
        <end position="161"/>
    </location>
</feature>
<comment type="function">
    <text evidence="9">Digests double-stranded RNA. Involved in the processing of primary rRNA transcript to yield the immediate precursors to the large and small rRNAs (23S and 16S). Processes some mRNAs, and tRNAs when they are encoded in the rRNA operon. Processes pre-crRNA and tracrRNA of type II CRISPR loci if present in the organism.</text>
</comment>
<feature type="binding site" evidence="9">
    <location>
        <position position="74"/>
    </location>
    <ligand>
        <name>Mg(2+)</name>
        <dbReference type="ChEBI" id="CHEBI:18420"/>
    </ligand>
</feature>
<evidence type="ECO:0000256" key="9">
    <source>
        <dbReference type="HAMAP-Rule" id="MF_00104"/>
    </source>
</evidence>
<dbReference type="CDD" id="cd00593">
    <property type="entry name" value="RIBOc"/>
    <property type="match status" value="1"/>
</dbReference>
<dbReference type="SUPFAM" id="SSF69065">
    <property type="entry name" value="RNase III domain-like"/>
    <property type="match status" value="1"/>
</dbReference>
<dbReference type="PANTHER" id="PTHR11207">
    <property type="entry name" value="RIBONUCLEASE III"/>
    <property type="match status" value="1"/>
</dbReference>
<proteinExistence type="inferred from homology"/>
<dbReference type="RefSeq" id="WP_303682143.1">
    <property type="nucleotide sequence ID" value="NZ_LVWG01000034.1"/>
</dbReference>
<dbReference type="PROSITE" id="PS50137">
    <property type="entry name" value="DS_RBD"/>
    <property type="match status" value="1"/>
</dbReference>
<feature type="active site" evidence="9">
    <location>
        <position position="78"/>
    </location>
</feature>
<evidence type="ECO:0000313" key="13">
    <source>
        <dbReference type="Proteomes" id="UP000076481"/>
    </source>
</evidence>
<dbReference type="PROSITE" id="PS00517">
    <property type="entry name" value="RNASE_3_1"/>
    <property type="match status" value="1"/>
</dbReference>
<evidence type="ECO:0000256" key="1">
    <source>
        <dbReference type="ARBA" id="ARBA00000109"/>
    </source>
</evidence>
<organism evidence="12 13">
    <name type="scientific">Pelodictyon luteolum</name>
    <dbReference type="NCBI Taxonomy" id="1100"/>
    <lineage>
        <taxon>Bacteria</taxon>
        <taxon>Pseudomonadati</taxon>
        <taxon>Chlorobiota</taxon>
        <taxon>Chlorobiia</taxon>
        <taxon>Chlorobiales</taxon>
        <taxon>Chlorobiaceae</taxon>
        <taxon>Chlorobium/Pelodictyon group</taxon>
        <taxon>Pelodictyon</taxon>
    </lineage>
</organism>
<keyword evidence="9" id="KW-0479">Metal-binding</keyword>
<dbReference type="GO" id="GO:0006397">
    <property type="term" value="P:mRNA processing"/>
    <property type="evidence" value="ECO:0007669"/>
    <property type="project" value="UniProtKB-UniRule"/>
</dbReference>
<protein>
    <recommendedName>
        <fullName evidence="9">Ribonuclease 3</fullName>
        <ecNumber evidence="9">3.1.26.3</ecNumber>
    </recommendedName>
    <alternativeName>
        <fullName evidence="9">Ribonuclease III</fullName>
        <shortName evidence="9">RNase III</shortName>
    </alternativeName>
</protein>
<dbReference type="GO" id="GO:0005737">
    <property type="term" value="C:cytoplasm"/>
    <property type="evidence" value="ECO:0007669"/>
    <property type="project" value="UniProtKB-SubCell"/>
</dbReference>
<dbReference type="GO" id="GO:0004525">
    <property type="term" value="F:ribonuclease III activity"/>
    <property type="evidence" value="ECO:0007669"/>
    <property type="project" value="UniProtKB-UniRule"/>
</dbReference>
<dbReference type="NCBIfam" id="TIGR02191">
    <property type="entry name" value="RNaseIII"/>
    <property type="match status" value="1"/>
</dbReference>
<gene>
    <name evidence="9" type="primary">rnc</name>
    <name evidence="12" type="ORF">A3K90_00830</name>
</gene>
<evidence type="ECO:0000256" key="8">
    <source>
        <dbReference type="ARBA" id="ARBA00022884"/>
    </source>
</evidence>
<dbReference type="Gene3D" id="1.10.1520.10">
    <property type="entry name" value="Ribonuclease III domain"/>
    <property type="match status" value="1"/>
</dbReference>
<dbReference type="PROSITE" id="PS50142">
    <property type="entry name" value="RNASE_3_2"/>
    <property type="match status" value="1"/>
</dbReference>
<dbReference type="Proteomes" id="UP000076481">
    <property type="component" value="Unassembled WGS sequence"/>
</dbReference>
<dbReference type="Gene3D" id="3.30.160.20">
    <property type="match status" value="1"/>
</dbReference>
<dbReference type="SUPFAM" id="SSF54768">
    <property type="entry name" value="dsRNA-binding domain-like"/>
    <property type="match status" value="1"/>
</dbReference>
<keyword evidence="9" id="KW-0460">Magnesium</keyword>
<dbReference type="EMBL" id="LVWG01000034">
    <property type="protein sequence ID" value="KZK73702.1"/>
    <property type="molecule type" value="Genomic_DNA"/>
</dbReference>
<evidence type="ECO:0000256" key="6">
    <source>
        <dbReference type="ARBA" id="ARBA00022759"/>
    </source>
</evidence>
<dbReference type="GO" id="GO:0006364">
    <property type="term" value="P:rRNA processing"/>
    <property type="evidence" value="ECO:0007669"/>
    <property type="project" value="UniProtKB-UniRule"/>
</dbReference>
<dbReference type="EC" id="3.1.26.3" evidence="9"/>
<dbReference type="SMART" id="SM00358">
    <property type="entry name" value="DSRM"/>
    <property type="match status" value="1"/>
</dbReference>
<comment type="subunit">
    <text evidence="9">Homodimer.</text>
</comment>
<keyword evidence="6 9" id="KW-0255">Endonuclease</keyword>
<keyword evidence="7 9" id="KW-0378">Hydrolase</keyword>
<feature type="binding site" evidence="9">
    <location>
        <position position="150"/>
    </location>
    <ligand>
        <name>Mg(2+)</name>
        <dbReference type="ChEBI" id="CHEBI:18420"/>
    </ligand>
</feature>
<dbReference type="FunFam" id="1.10.1520.10:FF:000001">
    <property type="entry name" value="Ribonuclease 3"/>
    <property type="match status" value="1"/>
</dbReference>
<comment type="catalytic activity">
    <reaction evidence="1 9">
        <text>Endonucleolytic cleavage to 5'-phosphomonoester.</text>
        <dbReference type="EC" id="3.1.26.3"/>
    </reaction>
</comment>
<dbReference type="Pfam" id="PF14622">
    <property type="entry name" value="Ribonucleas_3_3"/>
    <property type="match status" value="1"/>
</dbReference>
<sequence length="276" mass="30121">MEPLWHKLTALPFFSSKPEKGEGPGASPSLTAFIRSLFKGKALNLELYATALTHRSMVHDSTAPEITRSNQRLEFLGDSVLGLIISEYLYRRFPDGAEGELSSYRAKIVNGKSLAGFARSLDLGQHLIIGESADQQRIRTSTSTLADAFEALTGAIYLDRGLEAVREFIEEHIIDSPAFDAMVSTENNHKSRLIEHTQSNQLPPPVYTVLSEEGAEHEKTFTVEVSCDGRPLGRGTALRKKDAEQLAAAEAMAAIENTLFTPTDQETSSPAETGIG</sequence>
<dbReference type="InterPro" id="IPR014720">
    <property type="entry name" value="dsRBD_dom"/>
</dbReference>
<feature type="active site" evidence="9">
    <location>
        <position position="150"/>
    </location>
</feature>
<dbReference type="InterPro" id="IPR000999">
    <property type="entry name" value="RNase_III_dom"/>
</dbReference>
<dbReference type="InterPro" id="IPR011907">
    <property type="entry name" value="RNase_III"/>
</dbReference>
<dbReference type="AlphaFoldDB" id="A0A165L8J3"/>
<dbReference type="HAMAP" id="MF_00104">
    <property type="entry name" value="RNase_III"/>
    <property type="match status" value="1"/>
</dbReference>
<feature type="binding site" evidence="9">
    <location>
        <position position="147"/>
    </location>
    <ligand>
        <name>Mg(2+)</name>
        <dbReference type="ChEBI" id="CHEBI:18420"/>
    </ligand>
</feature>
<accession>A0A165L8J3</accession>
<evidence type="ECO:0000256" key="4">
    <source>
        <dbReference type="ARBA" id="ARBA00022664"/>
    </source>
</evidence>
<name>A0A165L8J3_PELLU</name>
<reference evidence="12 13" key="1">
    <citation type="submission" date="2016-03" db="EMBL/GenBank/DDBJ databases">
        <title>Speciation and ecological success in dimly lit waters: horizontal gene transfer in a green sulfur bacteria bloom unveiled by metagenomic assembly.</title>
        <authorList>
            <person name="Llorens-Mares T."/>
            <person name="Liu Z."/>
            <person name="Allen L.Z."/>
            <person name="Rusch D.B."/>
            <person name="Craig M.T."/>
            <person name="Dupont C.L."/>
            <person name="Bryant D.A."/>
            <person name="Casamayor E.O."/>
        </authorList>
    </citation>
    <scope>NUCLEOTIDE SEQUENCE [LARGE SCALE GENOMIC DNA]</scope>
    <source>
        <strain evidence="12">CIII</strain>
    </source>
</reference>
<keyword evidence="9" id="KW-0819">tRNA processing</keyword>
<dbReference type="InterPro" id="IPR036389">
    <property type="entry name" value="RNase_III_sf"/>
</dbReference>
<keyword evidence="9" id="KW-0963">Cytoplasm</keyword>
<dbReference type="SMART" id="SM00535">
    <property type="entry name" value="RIBOc"/>
    <property type="match status" value="1"/>
</dbReference>
<dbReference type="Pfam" id="PF00035">
    <property type="entry name" value="dsrm"/>
    <property type="match status" value="1"/>
</dbReference>
<dbReference type="CDD" id="cd10845">
    <property type="entry name" value="DSRM_RNAse_III_family"/>
    <property type="match status" value="1"/>
</dbReference>
<evidence type="ECO:0000259" key="11">
    <source>
        <dbReference type="PROSITE" id="PS50142"/>
    </source>
</evidence>
<comment type="similarity">
    <text evidence="2">Belongs to the ribonuclease III family.</text>
</comment>
<evidence type="ECO:0000313" key="12">
    <source>
        <dbReference type="EMBL" id="KZK73702.1"/>
    </source>
</evidence>
<keyword evidence="8 9" id="KW-0694">RNA-binding</keyword>
<comment type="cofactor">
    <cofactor evidence="9">
        <name>Mg(2+)</name>
        <dbReference type="ChEBI" id="CHEBI:18420"/>
    </cofactor>
</comment>
<keyword evidence="5 9" id="KW-0540">Nuclease</keyword>
<comment type="caution">
    <text evidence="12">The sequence shown here is derived from an EMBL/GenBank/DDBJ whole genome shotgun (WGS) entry which is preliminary data.</text>
</comment>
<dbReference type="GO" id="GO:0046872">
    <property type="term" value="F:metal ion binding"/>
    <property type="evidence" value="ECO:0007669"/>
    <property type="project" value="UniProtKB-KW"/>
</dbReference>
<dbReference type="PANTHER" id="PTHR11207:SF0">
    <property type="entry name" value="RIBONUCLEASE 3"/>
    <property type="match status" value="1"/>
</dbReference>
<evidence type="ECO:0000259" key="10">
    <source>
        <dbReference type="PROSITE" id="PS50137"/>
    </source>
</evidence>
<dbReference type="GO" id="GO:0019843">
    <property type="term" value="F:rRNA binding"/>
    <property type="evidence" value="ECO:0007669"/>
    <property type="project" value="UniProtKB-KW"/>
</dbReference>
<evidence type="ECO:0000256" key="7">
    <source>
        <dbReference type="ARBA" id="ARBA00022801"/>
    </source>
</evidence>
<keyword evidence="3 9" id="KW-0698">rRNA processing</keyword>
<keyword evidence="9" id="KW-0699">rRNA-binding</keyword>
<keyword evidence="4 9" id="KW-0507">mRNA processing</keyword>